<feature type="repeat" description="PPR" evidence="2">
    <location>
        <begin position="237"/>
        <end position="271"/>
    </location>
</feature>
<feature type="repeat" description="PPR" evidence="2">
    <location>
        <begin position="175"/>
        <end position="209"/>
    </location>
</feature>
<comment type="caution">
    <text evidence="3">The sequence shown here is derived from an EMBL/GenBank/DDBJ whole genome shotgun (WGS) entry which is preliminary data.</text>
</comment>
<name>A0A8J5LN18_ZINOF</name>
<dbReference type="GO" id="GO:0009451">
    <property type="term" value="P:RNA modification"/>
    <property type="evidence" value="ECO:0007669"/>
    <property type="project" value="InterPro"/>
</dbReference>
<dbReference type="NCBIfam" id="TIGR00756">
    <property type="entry name" value="PPR"/>
    <property type="match status" value="5"/>
</dbReference>
<feature type="repeat" description="PPR" evidence="2">
    <location>
        <begin position="144"/>
        <end position="174"/>
    </location>
</feature>
<evidence type="ECO:0000256" key="1">
    <source>
        <dbReference type="ARBA" id="ARBA00022737"/>
    </source>
</evidence>
<sequence>MPLRLRLLERALAGVGASLSSYSTAAAHADAFCGQSFRTQLPPPSSVLQWNTLIRGSDSPLSAFPVFRSMLRQGFRPNNFTFPFLLKACSARAFEPHGCAAHAHIVKAGLHLDPYVRCGLMHLYSQRNDLAATRRVFQERLDEDTGCCNALIHGYVEAGELGLARGVFDAMERRDAVSWNTMIHGYAVAGDLSEARNLFARMPQLNVVSWNSMLAAHARQGDVEGARRVFAEMPKRDVFSWNTMLACLARSQCADEALALFEEMKLANEKPNDATMVSLLSACSHLGALDRGKQLHQSLDEKNIKINTILATALIDMYAKCGSITLAMEIFRDIQHKDLLAWNTIIGGMAIHGHAEGALQLFNEMTNSGISPDDITFVMLLTACSHAGMVTEGKRMLDCIRMKEAMELTKHMPMEPNAPTWGALLGGCKIHRNSEIADGVGKHLIHLQPRHSGRYILLSNIYATVGRWDDVNKIRSNMLVSGVAKIPGISMIELDGQFVAGDQSHQQYEDIYLKLMEAFQRLKGEAGHFTCDMGSVARH</sequence>
<feature type="repeat" description="PPR" evidence="2">
    <location>
        <begin position="338"/>
        <end position="372"/>
    </location>
</feature>
<dbReference type="PANTHER" id="PTHR47926">
    <property type="entry name" value="PENTATRICOPEPTIDE REPEAT-CONTAINING PROTEIN"/>
    <property type="match status" value="1"/>
</dbReference>
<dbReference type="Pfam" id="PF01535">
    <property type="entry name" value="PPR"/>
    <property type="match status" value="3"/>
</dbReference>
<dbReference type="Pfam" id="PF13041">
    <property type="entry name" value="PPR_2"/>
    <property type="match status" value="2"/>
</dbReference>
<dbReference type="Proteomes" id="UP000734854">
    <property type="component" value="Unassembled WGS sequence"/>
</dbReference>
<reference evidence="3 4" key="1">
    <citation type="submission" date="2020-08" db="EMBL/GenBank/DDBJ databases">
        <title>Plant Genome Project.</title>
        <authorList>
            <person name="Zhang R.-G."/>
        </authorList>
    </citation>
    <scope>NUCLEOTIDE SEQUENCE [LARGE SCALE GENOMIC DNA]</scope>
    <source>
        <tissue evidence="3">Rhizome</tissue>
    </source>
</reference>
<dbReference type="EMBL" id="JACMSC010000005">
    <property type="protein sequence ID" value="KAG6522434.1"/>
    <property type="molecule type" value="Genomic_DNA"/>
</dbReference>
<dbReference type="InterPro" id="IPR046848">
    <property type="entry name" value="E_motif"/>
</dbReference>
<dbReference type="InterPro" id="IPR002885">
    <property type="entry name" value="PPR_rpt"/>
</dbReference>
<protein>
    <recommendedName>
        <fullName evidence="5">Pentatricopeptide repeat-containing protein</fullName>
    </recommendedName>
</protein>
<dbReference type="AlphaFoldDB" id="A0A8J5LN18"/>
<dbReference type="FunFam" id="1.25.40.10:FF:000422">
    <property type="entry name" value="Pentatricopeptide repeat-containing protein"/>
    <property type="match status" value="1"/>
</dbReference>
<evidence type="ECO:0000313" key="4">
    <source>
        <dbReference type="Proteomes" id="UP000734854"/>
    </source>
</evidence>
<proteinExistence type="predicted"/>
<keyword evidence="4" id="KW-1185">Reference proteome</keyword>
<keyword evidence="1" id="KW-0677">Repeat</keyword>
<dbReference type="PANTHER" id="PTHR47926:SF473">
    <property type="entry name" value="(WILD MALAYSIAN BANANA) HYPOTHETICAL PROTEIN"/>
    <property type="match status" value="1"/>
</dbReference>
<gene>
    <name evidence="3" type="ORF">ZIOFF_019574</name>
</gene>
<organism evidence="3 4">
    <name type="scientific">Zingiber officinale</name>
    <name type="common">Ginger</name>
    <name type="synonym">Amomum zingiber</name>
    <dbReference type="NCBI Taxonomy" id="94328"/>
    <lineage>
        <taxon>Eukaryota</taxon>
        <taxon>Viridiplantae</taxon>
        <taxon>Streptophyta</taxon>
        <taxon>Embryophyta</taxon>
        <taxon>Tracheophyta</taxon>
        <taxon>Spermatophyta</taxon>
        <taxon>Magnoliopsida</taxon>
        <taxon>Liliopsida</taxon>
        <taxon>Zingiberales</taxon>
        <taxon>Zingiberaceae</taxon>
        <taxon>Zingiber</taxon>
    </lineage>
</organism>
<dbReference type="SUPFAM" id="SSF48452">
    <property type="entry name" value="TPR-like"/>
    <property type="match status" value="1"/>
</dbReference>
<dbReference type="InterPro" id="IPR046960">
    <property type="entry name" value="PPR_At4g14850-like_plant"/>
</dbReference>
<dbReference type="GO" id="GO:0003723">
    <property type="term" value="F:RNA binding"/>
    <property type="evidence" value="ECO:0007669"/>
    <property type="project" value="InterPro"/>
</dbReference>
<dbReference type="Gene3D" id="1.25.40.10">
    <property type="entry name" value="Tetratricopeptide repeat domain"/>
    <property type="match status" value="3"/>
</dbReference>
<dbReference type="InterPro" id="IPR011990">
    <property type="entry name" value="TPR-like_helical_dom_sf"/>
</dbReference>
<evidence type="ECO:0008006" key="5">
    <source>
        <dbReference type="Google" id="ProtNLM"/>
    </source>
</evidence>
<evidence type="ECO:0000256" key="2">
    <source>
        <dbReference type="PROSITE-ProRule" id="PRU00708"/>
    </source>
</evidence>
<accession>A0A8J5LN18</accession>
<dbReference type="PROSITE" id="PS51375">
    <property type="entry name" value="PPR"/>
    <property type="match status" value="4"/>
</dbReference>
<dbReference type="Pfam" id="PF20431">
    <property type="entry name" value="E_motif"/>
    <property type="match status" value="1"/>
</dbReference>
<evidence type="ECO:0000313" key="3">
    <source>
        <dbReference type="EMBL" id="KAG6522434.1"/>
    </source>
</evidence>